<evidence type="ECO:0000256" key="1">
    <source>
        <dbReference type="SAM" id="Phobius"/>
    </source>
</evidence>
<dbReference type="PROSITE" id="PS00455">
    <property type="entry name" value="AMP_BINDING"/>
    <property type="match status" value="1"/>
</dbReference>
<dbReference type="SUPFAM" id="SSF56801">
    <property type="entry name" value="Acetyl-CoA synthetase-like"/>
    <property type="match status" value="1"/>
</dbReference>
<dbReference type="Pfam" id="PF13193">
    <property type="entry name" value="AMP-binding_C"/>
    <property type="match status" value="1"/>
</dbReference>
<dbReference type="InterPro" id="IPR000873">
    <property type="entry name" value="AMP-dep_synth/lig_dom"/>
</dbReference>
<protein>
    <submittedName>
        <fullName evidence="4">Uncharacterized protein</fullName>
    </submittedName>
</protein>
<proteinExistence type="predicted"/>
<organism evidence="4 5">
    <name type="scientific">Kalanchoe fedtschenkoi</name>
    <name type="common">Lavender scallops</name>
    <name type="synonym">South American air plant</name>
    <dbReference type="NCBI Taxonomy" id="63787"/>
    <lineage>
        <taxon>Eukaryota</taxon>
        <taxon>Viridiplantae</taxon>
        <taxon>Streptophyta</taxon>
        <taxon>Embryophyta</taxon>
        <taxon>Tracheophyta</taxon>
        <taxon>Spermatophyta</taxon>
        <taxon>Magnoliopsida</taxon>
        <taxon>eudicotyledons</taxon>
        <taxon>Gunneridae</taxon>
        <taxon>Pentapetalae</taxon>
        <taxon>Saxifragales</taxon>
        <taxon>Crassulaceae</taxon>
        <taxon>Kalanchoe</taxon>
    </lineage>
</organism>
<feature type="transmembrane region" description="Helical" evidence="1">
    <location>
        <begin position="250"/>
        <end position="271"/>
    </location>
</feature>
<evidence type="ECO:0000259" key="3">
    <source>
        <dbReference type="Pfam" id="PF13193"/>
    </source>
</evidence>
<keyword evidence="1" id="KW-0472">Membrane</keyword>
<dbReference type="InterPro" id="IPR020845">
    <property type="entry name" value="AMP-binding_CS"/>
</dbReference>
<dbReference type="InterPro" id="IPR025110">
    <property type="entry name" value="AMP-bd_C"/>
</dbReference>
<dbReference type="Pfam" id="PF00501">
    <property type="entry name" value="AMP-binding"/>
    <property type="match status" value="1"/>
</dbReference>
<dbReference type="Proteomes" id="UP000594263">
    <property type="component" value="Unplaced"/>
</dbReference>
<evidence type="ECO:0000259" key="2">
    <source>
        <dbReference type="Pfam" id="PF00501"/>
    </source>
</evidence>
<dbReference type="Gene3D" id="3.40.50.12780">
    <property type="entry name" value="N-terminal domain of ligase-like"/>
    <property type="match status" value="1"/>
</dbReference>
<evidence type="ECO:0000313" key="4">
    <source>
        <dbReference type="EnsemblPlants" id="Kaladp0025s0026.1.v1.1"/>
    </source>
</evidence>
<accession>A0A7N0T9B7</accession>
<name>A0A7N0T9B7_KALFE</name>
<dbReference type="EnsemblPlants" id="Kaladp0025s0026.1.v1.1">
    <property type="protein sequence ID" value="Kaladp0025s0026.1.v1.1"/>
    <property type="gene ID" value="Kaladp0025s0026.v1.1"/>
</dbReference>
<dbReference type="Gramene" id="Kaladp0025s0026.1.v1.1">
    <property type="protein sequence ID" value="Kaladp0025s0026.1.v1.1"/>
    <property type="gene ID" value="Kaladp0025s0026.v1.1"/>
</dbReference>
<keyword evidence="1" id="KW-1133">Transmembrane helix</keyword>
<evidence type="ECO:0000313" key="5">
    <source>
        <dbReference type="Proteomes" id="UP000594263"/>
    </source>
</evidence>
<keyword evidence="1" id="KW-0812">Transmembrane</keyword>
<reference evidence="4" key="1">
    <citation type="submission" date="2021-01" db="UniProtKB">
        <authorList>
            <consortium name="EnsemblPlants"/>
        </authorList>
    </citation>
    <scope>IDENTIFICATION</scope>
</reference>
<dbReference type="InterPro" id="IPR045851">
    <property type="entry name" value="AMP-bd_C_sf"/>
</dbReference>
<keyword evidence="5" id="KW-1185">Reference proteome</keyword>
<dbReference type="Gene3D" id="3.30.300.30">
    <property type="match status" value="1"/>
</dbReference>
<dbReference type="InterPro" id="IPR042099">
    <property type="entry name" value="ANL_N_sf"/>
</dbReference>
<dbReference type="AlphaFoldDB" id="A0A7N0T9B7"/>
<sequence>MEKQKGIEDVGVEDLVRAGLNLNDATVFHSVLKDVISRVGSSGDPRAVWREIVDRRALKPNHPHALHQLVYYSVYAHWDVITKGPRLYWFPSLYQSQNSNLGRILETYGPRLLGGSYRDPISSYQLFHKFSVENPDIYWGIVLRELSVVFQKEPSCILDTSDKTKHGGTWLPGSVYNIAECCILPSSCPIKYDNSVAIIWRDEGDDSSPVSRMTLAELRAQVMLVANALDGLFSKGDAIAIAMPMTVNAVIIYLGIVLAGFVVVSIADSFAAKEIAARLQISNAKAIFTQDFIIRGGRKYPLYSRVIDAAPNKIFVLPANGRDVAIQLRGQDMSWMDFLSTASHLVSPHEYVPFYQPVDAVTNILFSSGTSGDPKAIPWTQVSPIRSAADAWAQINVQAGDIWCWPTNLGWVMGPTVLYGCFLAGATLALYHGSPLDRGFGKFVQDAGVTSLGTVPSLVKTWKNTNCMDGLDWSKIKVFASTGEVSNEDDDLWLSSWAYYAPIIECCGGTELASSYIQGSILQPQAFGAMSTPSLTTGFVILDESGTPYPDEEPCVGEVALLPYIMGATDRLLNADHEEVYFKGMPTYNGKLLRRHGDILTRTVRGYYIVQGRADDTMNLGGIKTSSIEIERVCDKADDSILESAAISTQPAGGGPEVLIIFVVLKKGHTVDPNQLKTTLSRAIQKNLNPLFKVSAVKIVPEFPRTATNKLLRRVLRDQIKAEFSIKSKL</sequence>
<dbReference type="PANTHER" id="PTHR44378">
    <property type="entry name" value="ACYL-ACTIVATING ENZYME 17, PEROXISOMAL-RELATED"/>
    <property type="match status" value="1"/>
</dbReference>
<dbReference type="OMA" id="MPNTWQT"/>
<dbReference type="PANTHER" id="PTHR44378:SF1">
    <property type="entry name" value="ACYL-ACTIVATING ENZYME 18, PEROXISOMAL-RELATED"/>
    <property type="match status" value="1"/>
</dbReference>
<feature type="domain" description="AMP-dependent synthetase/ligase" evidence="2">
    <location>
        <begin position="196"/>
        <end position="559"/>
    </location>
</feature>
<feature type="domain" description="AMP-binding enzyme C-terminal" evidence="3">
    <location>
        <begin position="643"/>
        <end position="710"/>
    </location>
</feature>